<dbReference type="Pfam" id="PF15023">
    <property type="entry name" value="DUF4523"/>
    <property type="match status" value="1"/>
</dbReference>
<dbReference type="EMBL" id="CABDUW010003716">
    <property type="protein sequence ID" value="VTJ89673.1"/>
    <property type="molecule type" value="Genomic_DNA"/>
</dbReference>
<dbReference type="PANTHER" id="PTHR35968">
    <property type="entry name" value="CHROMOSOME 6 C6ORF201 HOMOLOG"/>
    <property type="match status" value="1"/>
</dbReference>
<feature type="non-terminal residue" evidence="1">
    <location>
        <position position="1"/>
    </location>
</feature>
<accession>A0A5E4D612</accession>
<gene>
    <name evidence="1" type="ORF">MONAX_5E002477</name>
</gene>
<reference evidence="1" key="1">
    <citation type="submission" date="2019-04" db="EMBL/GenBank/DDBJ databases">
        <authorList>
            <person name="Alioto T."/>
            <person name="Alioto T."/>
        </authorList>
    </citation>
    <scope>NUCLEOTIDE SEQUENCE [LARGE SCALE GENOMIC DNA]</scope>
</reference>
<dbReference type="Gene3D" id="3.30.70.330">
    <property type="match status" value="1"/>
</dbReference>
<dbReference type="InterPro" id="IPR027827">
    <property type="entry name" value="Tex56"/>
</dbReference>
<name>A0A5E4D612_MARMO</name>
<keyword evidence="2" id="KW-1185">Reference proteome</keyword>
<sequence length="74" mass="8410">WLKKDMQPTEDLKSVIQRMSMFGPIQSVTACGRQSAVVVFKNVTSACKAVNAFQSRIPGTMFHCSWQHRFMSKD</sequence>
<dbReference type="PANTHER" id="PTHR35968:SF1">
    <property type="entry name" value="TESTIS EXPRESSED PROTEIN 56"/>
    <property type="match status" value="1"/>
</dbReference>
<evidence type="ECO:0000313" key="1">
    <source>
        <dbReference type="EMBL" id="VTJ89673.1"/>
    </source>
</evidence>
<dbReference type="InterPro" id="IPR012677">
    <property type="entry name" value="Nucleotide-bd_a/b_plait_sf"/>
</dbReference>
<dbReference type="GO" id="GO:0003676">
    <property type="term" value="F:nucleic acid binding"/>
    <property type="evidence" value="ECO:0007669"/>
    <property type="project" value="InterPro"/>
</dbReference>
<evidence type="ECO:0008006" key="3">
    <source>
        <dbReference type="Google" id="ProtNLM"/>
    </source>
</evidence>
<feature type="non-terminal residue" evidence="1">
    <location>
        <position position="74"/>
    </location>
</feature>
<protein>
    <recommendedName>
        <fullName evidence="3">RRM domain-containing protein</fullName>
    </recommendedName>
</protein>
<proteinExistence type="predicted"/>
<evidence type="ECO:0000313" key="2">
    <source>
        <dbReference type="Proteomes" id="UP000335636"/>
    </source>
</evidence>
<dbReference type="Proteomes" id="UP000335636">
    <property type="component" value="Unassembled WGS sequence"/>
</dbReference>
<dbReference type="AlphaFoldDB" id="A0A5E4D612"/>
<comment type="caution">
    <text evidence="1">The sequence shown here is derived from an EMBL/GenBank/DDBJ whole genome shotgun (WGS) entry which is preliminary data.</text>
</comment>
<organism evidence="1 2">
    <name type="scientific">Marmota monax</name>
    <name type="common">Woodchuck</name>
    <dbReference type="NCBI Taxonomy" id="9995"/>
    <lineage>
        <taxon>Eukaryota</taxon>
        <taxon>Metazoa</taxon>
        <taxon>Chordata</taxon>
        <taxon>Craniata</taxon>
        <taxon>Vertebrata</taxon>
        <taxon>Euteleostomi</taxon>
        <taxon>Mammalia</taxon>
        <taxon>Eutheria</taxon>
        <taxon>Euarchontoglires</taxon>
        <taxon>Glires</taxon>
        <taxon>Rodentia</taxon>
        <taxon>Sciuromorpha</taxon>
        <taxon>Sciuridae</taxon>
        <taxon>Xerinae</taxon>
        <taxon>Marmotini</taxon>
        <taxon>Marmota</taxon>
    </lineage>
</organism>
<dbReference type="InterPro" id="IPR035979">
    <property type="entry name" value="RBD_domain_sf"/>
</dbReference>
<dbReference type="SUPFAM" id="SSF54928">
    <property type="entry name" value="RNA-binding domain, RBD"/>
    <property type="match status" value="1"/>
</dbReference>